<dbReference type="GO" id="GO:0040003">
    <property type="term" value="P:chitin-based cuticle development"/>
    <property type="evidence" value="ECO:0007669"/>
    <property type="project" value="EnsemblMetazoa"/>
</dbReference>
<dbReference type="FunFam" id="3.20.20.80:FF:000007">
    <property type="entry name" value="Acidic mammalian chitinase"/>
    <property type="match status" value="1"/>
</dbReference>
<accession>B3MDV4</accession>
<dbReference type="Pfam" id="PF00704">
    <property type="entry name" value="Glyco_hydro_18"/>
    <property type="match status" value="3"/>
</dbReference>
<dbReference type="SMR" id="B3MDV4"/>
<comment type="similarity">
    <text evidence="2">Belongs to the glycosyl hydrolase 18 family. Chitinase class II subfamily.</text>
</comment>
<feature type="domain" description="GH18" evidence="15">
    <location>
        <begin position="283"/>
        <end position="633"/>
    </location>
</feature>
<keyword evidence="7" id="KW-0146">Chitin degradation</keyword>
<dbReference type="HOGENOM" id="CLU_002833_3_1_1"/>
<evidence type="ECO:0000256" key="5">
    <source>
        <dbReference type="ARBA" id="ARBA00022729"/>
    </source>
</evidence>
<dbReference type="CDD" id="cd02872">
    <property type="entry name" value="GH18_chitolectin_chitotriosidase"/>
    <property type="match status" value="1"/>
</dbReference>
<evidence type="ECO:0000256" key="2">
    <source>
        <dbReference type="ARBA" id="ARBA00009121"/>
    </source>
</evidence>
<dbReference type="Pfam" id="PF01607">
    <property type="entry name" value="CBM_14"/>
    <property type="match status" value="2"/>
</dbReference>
<dbReference type="PROSITE" id="PS50940">
    <property type="entry name" value="CHIT_BIND_II"/>
    <property type="match status" value="2"/>
</dbReference>
<dbReference type="InterPro" id="IPR001223">
    <property type="entry name" value="Glyco_hydro18_cat"/>
</dbReference>
<dbReference type="SUPFAM" id="SSF54556">
    <property type="entry name" value="Chitinase insertion domain"/>
    <property type="match status" value="3"/>
</dbReference>
<dbReference type="InterPro" id="IPR050314">
    <property type="entry name" value="Glycosyl_Hydrlase_18"/>
</dbReference>
<dbReference type="GO" id="GO:0006032">
    <property type="term" value="P:chitin catabolic process"/>
    <property type="evidence" value="ECO:0007669"/>
    <property type="project" value="UniProtKB-KW"/>
</dbReference>
<dbReference type="OrthoDB" id="73875at2759"/>
<dbReference type="FunFam" id="3.10.50.10:FF:000004">
    <property type="entry name" value="Chitinase 5"/>
    <property type="match status" value="1"/>
</dbReference>
<dbReference type="PANTHER" id="PTHR11177">
    <property type="entry name" value="CHITINASE"/>
    <property type="match status" value="1"/>
</dbReference>
<dbReference type="SUPFAM" id="SSF57625">
    <property type="entry name" value="Invertebrate chitin-binding proteins"/>
    <property type="match status" value="2"/>
</dbReference>
<dbReference type="Gene3D" id="2.170.140.10">
    <property type="entry name" value="Chitin binding domain"/>
    <property type="match status" value="2"/>
</dbReference>
<keyword evidence="5" id="KW-0732">Signal</keyword>
<evidence type="ECO:0000256" key="9">
    <source>
        <dbReference type="ARBA" id="ARBA00023277"/>
    </source>
</evidence>
<dbReference type="GO" id="GO:0035152">
    <property type="term" value="P:regulation of tube architecture, open tracheal system"/>
    <property type="evidence" value="ECO:0007669"/>
    <property type="project" value="EnsemblMetazoa"/>
</dbReference>
<dbReference type="InParanoid" id="B3MDV4"/>
<dbReference type="InterPro" id="IPR002557">
    <property type="entry name" value="Chitin-bd_dom"/>
</dbReference>
<dbReference type="SMART" id="SM00636">
    <property type="entry name" value="Glyco_18"/>
    <property type="match status" value="3"/>
</dbReference>
<dbReference type="SUPFAM" id="SSF51445">
    <property type="entry name" value="(Trans)glycosidases"/>
    <property type="match status" value="3"/>
</dbReference>
<evidence type="ECO:0000256" key="3">
    <source>
        <dbReference type="ARBA" id="ARBA00012729"/>
    </source>
</evidence>
<evidence type="ECO:0000256" key="1">
    <source>
        <dbReference type="ARBA" id="ARBA00000822"/>
    </source>
</evidence>
<dbReference type="SMART" id="SM00494">
    <property type="entry name" value="ChtBD2"/>
    <property type="match status" value="2"/>
</dbReference>
<feature type="domain" description="Chitin-binding type-2" evidence="14">
    <location>
        <begin position="676"/>
        <end position="731"/>
    </location>
</feature>
<evidence type="ECO:0000256" key="8">
    <source>
        <dbReference type="ARBA" id="ARBA00023157"/>
    </source>
</evidence>
<keyword evidence="10 12" id="KW-0326">Glycosidase</keyword>
<evidence type="ECO:0000256" key="6">
    <source>
        <dbReference type="ARBA" id="ARBA00022801"/>
    </source>
</evidence>
<dbReference type="InterPro" id="IPR029070">
    <property type="entry name" value="Chitinase_insertion_sf"/>
</dbReference>
<keyword evidence="17" id="KW-1185">Reference proteome</keyword>
<dbReference type="GO" id="GO:0000272">
    <property type="term" value="P:polysaccharide catabolic process"/>
    <property type="evidence" value="ECO:0007669"/>
    <property type="project" value="UniProtKB-KW"/>
</dbReference>
<comment type="catalytic activity">
    <reaction evidence="1">
        <text>Random endo-hydrolysis of N-acetyl-beta-D-glucosaminide (1-&gt;4)-beta-linkages in chitin and chitodextrins.</text>
        <dbReference type="EC" id="3.2.1.14"/>
    </reaction>
</comment>
<dbReference type="GO" id="GO:0008843">
    <property type="term" value="F:endochitinase activity"/>
    <property type="evidence" value="ECO:0007669"/>
    <property type="project" value="UniProtKB-EC"/>
</dbReference>
<keyword evidence="4" id="KW-0147">Chitin-binding</keyword>
<keyword evidence="6 12" id="KW-0378">Hydrolase</keyword>
<keyword evidence="11" id="KW-0624">Polysaccharide degradation</keyword>
<evidence type="ECO:0000313" key="17">
    <source>
        <dbReference type="Proteomes" id="UP000007801"/>
    </source>
</evidence>
<keyword evidence="8" id="KW-1015">Disulfide bond</keyword>
<evidence type="ECO:0000256" key="12">
    <source>
        <dbReference type="RuleBase" id="RU000489"/>
    </source>
</evidence>
<feature type="region of interest" description="Disordered" evidence="13">
    <location>
        <begin position="634"/>
        <end position="672"/>
    </location>
</feature>
<dbReference type="GO" id="GO:0008061">
    <property type="term" value="F:chitin binding"/>
    <property type="evidence" value="ECO:0007669"/>
    <property type="project" value="UniProtKB-KW"/>
</dbReference>
<dbReference type="PANTHER" id="PTHR11177:SF360">
    <property type="entry name" value="CHITINASE 4-RELATED"/>
    <property type="match status" value="1"/>
</dbReference>
<evidence type="ECO:0000259" key="15">
    <source>
        <dbReference type="PROSITE" id="PS51910"/>
    </source>
</evidence>
<dbReference type="PROSITE" id="PS51910">
    <property type="entry name" value="GH18_2"/>
    <property type="match status" value="3"/>
</dbReference>
<dbReference type="GO" id="GO:0042060">
    <property type="term" value="P:wound healing"/>
    <property type="evidence" value="ECO:0007669"/>
    <property type="project" value="EnsemblMetazoa"/>
</dbReference>
<evidence type="ECO:0000256" key="11">
    <source>
        <dbReference type="ARBA" id="ARBA00023326"/>
    </source>
</evidence>
<evidence type="ECO:0000256" key="10">
    <source>
        <dbReference type="ARBA" id="ARBA00023295"/>
    </source>
</evidence>
<dbReference type="eggNOG" id="KOG2806">
    <property type="taxonomic scope" value="Eukaryota"/>
</dbReference>
<evidence type="ECO:0000256" key="13">
    <source>
        <dbReference type="SAM" id="MobiDB-lite"/>
    </source>
</evidence>
<feature type="compositionally biased region" description="Low complexity" evidence="13">
    <location>
        <begin position="646"/>
        <end position="663"/>
    </location>
</feature>
<dbReference type="InterPro" id="IPR036508">
    <property type="entry name" value="Chitin-bd_dom_sf"/>
</dbReference>
<dbReference type="PROSITE" id="PS01095">
    <property type="entry name" value="GH18_1"/>
    <property type="match status" value="2"/>
</dbReference>
<dbReference type="Proteomes" id="UP000007801">
    <property type="component" value="Unassembled WGS sequence"/>
</dbReference>
<organism evidence="16 17">
    <name type="scientific">Drosophila ananassae</name>
    <name type="common">Fruit fly</name>
    <dbReference type="NCBI Taxonomy" id="7217"/>
    <lineage>
        <taxon>Eukaryota</taxon>
        <taxon>Metazoa</taxon>
        <taxon>Ecdysozoa</taxon>
        <taxon>Arthropoda</taxon>
        <taxon>Hexapoda</taxon>
        <taxon>Insecta</taxon>
        <taxon>Pterygota</taxon>
        <taxon>Neoptera</taxon>
        <taxon>Endopterygota</taxon>
        <taxon>Diptera</taxon>
        <taxon>Brachycera</taxon>
        <taxon>Muscomorpha</taxon>
        <taxon>Ephydroidea</taxon>
        <taxon>Drosophilidae</taxon>
        <taxon>Drosophila</taxon>
        <taxon>Sophophora</taxon>
    </lineage>
</organism>
<evidence type="ECO:0000256" key="7">
    <source>
        <dbReference type="ARBA" id="ARBA00023024"/>
    </source>
</evidence>
<dbReference type="FunFam" id="3.10.50.10:FF:000008">
    <property type="entry name" value="Chitinase 11"/>
    <property type="match status" value="2"/>
</dbReference>
<feature type="domain" description="GH18" evidence="15">
    <location>
        <begin position="780"/>
        <end position="1134"/>
    </location>
</feature>
<dbReference type="Gene3D" id="3.10.50.10">
    <property type="match status" value="3"/>
</dbReference>
<dbReference type="Gene3D" id="3.20.20.80">
    <property type="entry name" value="Glycosidases"/>
    <property type="match status" value="3"/>
</dbReference>
<keyword evidence="9" id="KW-0119">Carbohydrate metabolism</keyword>
<feature type="domain" description="Chitin-binding type-2" evidence="14">
    <location>
        <begin position="1147"/>
        <end position="1201"/>
    </location>
</feature>
<name>B3MDV4_DROAN</name>
<evidence type="ECO:0000256" key="4">
    <source>
        <dbReference type="ARBA" id="ARBA00022669"/>
    </source>
</evidence>
<dbReference type="GO" id="GO:0005615">
    <property type="term" value="C:extracellular space"/>
    <property type="evidence" value="ECO:0007669"/>
    <property type="project" value="EnsemblMetazoa"/>
</dbReference>
<feature type="domain" description="GH18" evidence="15">
    <location>
        <begin position="1"/>
        <end position="258"/>
    </location>
</feature>
<evidence type="ECO:0000313" key="16">
    <source>
        <dbReference type="EMBL" id="EDV36489.2"/>
    </source>
</evidence>
<proteinExistence type="inferred from homology"/>
<dbReference type="InterPro" id="IPR017853">
    <property type="entry name" value="GH"/>
</dbReference>
<feature type="compositionally biased region" description="Gly residues" evidence="13">
    <location>
        <begin position="634"/>
        <end position="645"/>
    </location>
</feature>
<protein>
    <recommendedName>
        <fullName evidence="3">chitinase</fullName>
        <ecNumber evidence="3">3.2.1.14</ecNumber>
    </recommendedName>
</protein>
<sequence>MAGDWYKRQNFINSALNLLRNNGFDGLDLDWEYPNQRGGNWDDRANFVTLLRELKEAFAPYGYELGIAVGAGEGIASASYEIANIAQHVNFINVMTYDFAMASDGQTGFNSPQWAVENSINFWLSQGAPANKLVLGVGMYGRTFQLSDASQNWPGAPCRGGGNAGSYTGESGYLGYNEICLNNWETVFDYGNAAPYAFSGDQWVSFDNVLSVQYKMDFAISKGLAGAMIWSLETDDYRGQCGESYPLLKTINRKLQPTGNTMKFFAILALAALCLAQVATSEKLINCYWGTWANYRPGDGKFTPSDIDPSLCTHISYTFFGISDAGEFKSLDTWLDMDDGLAFISQTIALKQRNPNLKILAVVGGWNEGSTKYSAMAADPTKRATFVSTTLAFIQQYGFDGLDLDWEYPGQRGGSEADRENFVTLLREIKETFDQYGLELGIAVGASEKSASISYDIPAISQHLTFINVMTYDFHMALDGYLGLNAPLPEVTESIDYWLSHGAPPEKLILGIGFYGHSYQMADSSKNWPGADCIGPGSAGIYTRENGFLGYHEICLNNWQTVFDAENGAPYAFSGDQWIGYDNQESIQMKMQLVESRNLGGAMMWSIETDDFRGLCGETYPLLKTMNRALGKDVSGGGGSGGGGSATPSSTAAPTAAPTTATTPGGGSGGNGGIGGEGCSTDGYFWRDNNCNLFYQCSNGVRYDFECGAGLYFNPSSGGCAWPDQVPNCPYYTFAEGFIILQQTFKFEVNFSRSGVIMGPLNCVLAAMIFMICGSAAEDYNIFCQYDVGSIAYKNESQVYPWYIDTRMCTHLVLGHGFGVNETGEVQITDEFLLIKHGFLKSAAELKIDNVKKILFTLGGWADGESRRLTQVISNSTKRDEFYKSLTIFLRKWRLDGIQIDWRSPSQDSKPEDKKNFVTFLEGLRLSAQEHKFIVMVAVLGRTDKKTLAAYNIPAIVKEVDFVNLMLHEERDAHSRKLGYNAPLYGPEKSMDAAVKHWSKAGHAPKKLIMGIPLFMTSYTMDKKKSTVGSPSKGPGKTTPYTRRPGFMTYNEWCPNTKKWAINFDNKFMVPYATQGDQWVSFENGQSISAKMNLLKNSKLGGAMAWTVDADDFSGRCGQEFSLLFAIFEALGDIKTLLTTTPKYEPSGLCPRDEWKRDHWDCRLYYECRNGQRYYYECIKGEFFDEKLKYCRPEHEVECKQDFVIWRPGMPLYDMENFPRNLKIVE</sequence>
<dbReference type="STRING" id="7217.B3MDV4"/>
<dbReference type="InterPro" id="IPR001579">
    <property type="entry name" value="Glyco_hydro_18_chit_AS"/>
</dbReference>
<dbReference type="InterPro" id="IPR011583">
    <property type="entry name" value="Chitinase_II/V-like_cat"/>
</dbReference>
<evidence type="ECO:0000259" key="14">
    <source>
        <dbReference type="PROSITE" id="PS50940"/>
    </source>
</evidence>
<dbReference type="EC" id="3.2.1.14" evidence="3"/>
<dbReference type="AlphaFoldDB" id="B3MDV4"/>
<dbReference type="EMBL" id="CH902619">
    <property type="protein sequence ID" value="EDV36489.2"/>
    <property type="molecule type" value="Genomic_DNA"/>
</dbReference>
<dbReference type="GO" id="GO:0018990">
    <property type="term" value="P:ecdysis, chitin-based cuticle"/>
    <property type="evidence" value="ECO:0007669"/>
    <property type="project" value="EnsemblMetazoa"/>
</dbReference>
<gene>
    <name evidence="16" type="primary">Dana\GF12984</name>
    <name evidence="16" type="synonym">dana_GLEANR_13001</name>
    <name evidence="16" type="ORF">GF12984</name>
</gene>
<reference evidence="16 17" key="1">
    <citation type="journal article" date="2007" name="Nature">
        <title>Evolution of genes and genomes on the Drosophila phylogeny.</title>
        <authorList>
            <consortium name="Drosophila 12 Genomes Consortium"/>
            <person name="Clark A.G."/>
            <person name="Eisen M.B."/>
            <person name="Smith D.R."/>
            <person name="Bergman C.M."/>
            <person name="Oliver B."/>
            <person name="Markow T.A."/>
            <person name="Kaufman T.C."/>
            <person name="Kellis M."/>
            <person name="Gelbart W."/>
            <person name="Iyer V.N."/>
            <person name="Pollard D.A."/>
            <person name="Sackton T.B."/>
            <person name="Larracuente A.M."/>
            <person name="Singh N.D."/>
            <person name="Abad J.P."/>
            <person name="Abt D.N."/>
            <person name="Adryan B."/>
            <person name="Aguade M."/>
            <person name="Akashi H."/>
            <person name="Anderson W.W."/>
            <person name="Aquadro C.F."/>
            <person name="Ardell D.H."/>
            <person name="Arguello R."/>
            <person name="Artieri C.G."/>
            <person name="Barbash D.A."/>
            <person name="Barker D."/>
            <person name="Barsanti P."/>
            <person name="Batterham P."/>
            <person name="Batzoglou S."/>
            <person name="Begun D."/>
            <person name="Bhutkar A."/>
            <person name="Blanco E."/>
            <person name="Bosak S.A."/>
            <person name="Bradley R.K."/>
            <person name="Brand A.D."/>
            <person name="Brent M.R."/>
            <person name="Brooks A.N."/>
            <person name="Brown R.H."/>
            <person name="Butlin R.K."/>
            <person name="Caggese C."/>
            <person name="Calvi B.R."/>
            <person name="Bernardo de Carvalho A."/>
            <person name="Caspi A."/>
            <person name="Castrezana S."/>
            <person name="Celniker S.E."/>
            <person name="Chang J.L."/>
            <person name="Chapple C."/>
            <person name="Chatterji S."/>
            <person name="Chinwalla A."/>
            <person name="Civetta A."/>
            <person name="Clifton S.W."/>
            <person name="Comeron J.M."/>
            <person name="Costello J.C."/>
            <person name="Coyne J.A."/>
            <person name="Daub J."/>
            <person name="David R.G."/>
            <person name="Delcher A.L."/>
            <person name="Delehaunty K."/>
            <person name="Do C.B."/>
            <person name="Ebling H."/>
            <person name="Edwards K."/>
            <person name="Eickbush T."/>
            <person name="Evans J.D."/>
            <person name="Filipski A."/>
            <person name="Findeiss S."/>
            <person name="Freyhult E."/>
            <person name="Fulton L."/>
            <person name="Fulton R."/>
            <person name="Garcia A.C."/>
            <person name="Gardiner A."/>
            <person name="Garfield D.A."/>
            <person name="Garvin B.E."/>
            <person name="Gibson G."/>
            <person name="Gilbert D."/>
            <person name="Gnerre S."/>
            <person name="Godfrey J."/>
            <person name="Good R."/>
            <person name="Gotea V."/>
            <person name="Gravely B."/>
            <person name="Greenberg A.J."/>
            <person name="Griffiths-Jones S."/>
            <person name="Gross S."/>
            <person name="Guigo R."/>
            <person name="Gustafson E.A."/>
            <person name="Haerty W."/>
            <person name="Hahn M.W."/>
            <person name="Halligan D.L."/>
            <person name="Halpern A.L."/>
            <person name="Halter G.M."/>
            <person name="Han M.V."/>
            <person name="Heger A."/>
            <person name="Hillier L."/>
            <person name="Hinrichs A.S."/>
            <person name="Holmes I."/>
            <person name="Hoskins R.A."/>
            <person name="Hubisz M.J."/>
            <person name="Hultmark D."/>
            <person name="Huntley M.A."/>
            <person name="Jaffe D.B."/>
            <person name="Jagadeeshan S."/>
            <person name="Jeck W.R."/>
            <person name="Johnson J."/>
            <person name="Jones C.D."/>
            <person name="Jordan W.C."/>
            <person name="Karpen G.H."/>
            <person name="Kataoka E."/>
            <person name="Keightley P.D."/>
            <person name="Kheradpour P."/>
            <person name="Kirkness E.F."/>
            <person name="Koerich L.B."/>
            <person name="Kristiansen K."/>
            <person name="Kudrna D."/>
            <person name="Kulathinal R.J."/>
            <person name="Kumar S."/>
            <person name="Kwok R."/>
            <person name="Lander E."/>
            <person name="Langley C.H."/>
            <person name="Lapoint R."/>
            <person name="Lazzaro B.P."/>
            <person name="Lee S.J."/>
            <person name="Levesque L."/>
            <person name="Li R."/>
            <person name="Lin C.F."/>
            <person name="Lin M.F."/>
            <person name="Lindblad-Toh K."/>
            <person name="Llopart A."/>
            <person name="Long M."/>
            <person name="Low L."/>
            <person name="Lozovsky E."/>
            <person name="Lu J."/>
            <person name="Luo M."/>
            <person name="Machado C.A."/>
            <person name="Makalowski W."/>
            <person name="Marzo M."/>
            <person name="Matsuda M."/>
            <person name="Matzkin L."/>
            <person name="McAllister B."/>
            <person name="McBride C.S."/>
            <person name="McKernan B."/>
            <person name="McKernan K."/>
            <person name="Mendez-Lago M."/>
            <person name="Minx P."/>
            <person name="Mollenhauer M.U."/>
            <person name="Montooth K."/>
            <person name="Mount S.M."/>
            <person name="Mu X."/>
            <person name="Myers E."/>
            <person name="Negre B."/>
            <person name="Newfeld S."/>
            <person name="Nielsen R."/>
            <person name="Noor M.A."/>
            <person name="O'Grady P."/>
            <person name="Pachter L."/>
            <person name="Papaceit M."/>
            <person name="Parisi M.J."/>
            <person name="Parisi M."/>
            <person name="Parts L."/>
            <person name="Pedersen J.S."/>
            <person name="Pesole G."/>
            <person name="Phillippy A.M."/>
            <person name="Ponting C.P."/>
            <person name="Pop M."/>
            <person name="Porcelli D."/>
            <person name="Powell J.R."/>
            <person name="Prohaska S."/>
            <person name="Pruitt K."/>
            <person name="Puig M."/>
            <person name="Quesneville H."/>
            <person name="Ram K.R."/>
            <person name="Rand D."/>
            <person name="Rasmussen M.D."/>
            <person name="Reed L.K."/>
            <person name="Reenan R."/>
            <person name="Reily A."/>
            <person name="Remington K.A."/>
            <person name="Rieger T.T."/>
            <person name="Ritchie M.G."/>
            <person name="Robin C."/>
            <person name="Rogers Y.H."/>
            <person name="Rohde C."/>
            <person name="Rozas J."/>
            <person name="Rubenfield M.J."/>
            <person name="Ruiz A."/>
            <person name="Russo S."/>
            <person name="Salzberg S.L."/>
            <person name="Sanchez-Gracia A."/>
            <person name="Saranga D.J."/>
            <person name="Sato H."/>
            <person name="Schaeffer S.W."/>
            <person name="Schatz M.C."/>
            <person name="Schlenke T."/>
            <person name="Schwartz R."/>
            <person name="Segarra C."/>
            <person name="Singh R.S."/>
            <person name="Sirot L."/>
            <person name="Sirota M."/>
            <person name="Sisneros N.B."/>
            <person name="Smith C.D."/>
            <person name="Smith T.F."/>
            <person name="Spieth J."/>
            <person name="Stage D.E."/>
            <person name="Stark A."/>
            <person name="Stephan W."/>
            <person name="Strausberg R.L."/>
            <person name="Strempel S."/>
            <person name="Sturgill D."/>
            <person name="Sutton G."/>
            <person name="Sutton G.G."/>
            <person name="Tao W."/>
            <person name="Teichmann S."/>
            <person name="Tobari Y.N."/>
            <person name="Tomimura Y."/>
            <person name="Tsolas J.M."/>
            <person name="Valente V.L."/>
            <person name="Venter E."/>
            <person name="Venter J.C."/>
            <person name="Vicario S."/>
            <person name="Vieira F.G."/>
            <person name="Vilella A.J."/>
            <person name="Villasante A."/>
            <person name="Walenz B."/>
            <person name="Wang J."/>
            <person name="Wasserman M."/>
            <person name="Watts T."/>
            <person name="Wilson D."/>
            <person name="Wilson R.K."/>
            <person name="Wing R.A."/>
            <person name="Wolfner M.F."/>
            <person name="Wong A."/>
            <person name="Wong G.K."/>
            <person name="Wu C.I."/>
            <person name="Wu G."/>
            <person name="Yamamoto D."/>
            <person name="Yang H.P."/>
            <person name="Yang S.P."/>
            <person name="Yorke J.A."/>
            <person name="Yoshida K."/>
            <person name="Zdobnov E."/>
            <person name="Zhang P."/>
            <person name="Zhang Y."/>
            <person name="Zimin A.V."/>
            <person name="Baldwin J."/>
            <person name="Abdouelleil A."/>
            <person name="Abdulkadir J."/>
            <person name="Abebe A."/>
            <person name="Abera B."/>
            <person name="Abreu J."/>
            <person name="Acer S.C."/>
            <person name="Aftuck L."/>
            <person name="Alexander A."/>
            <person name="An P."/>
            <person name="Anderson E."/>
            <person name="Anderson S."/>
            <person name="Arachi H."/>
            <person name="Azer M."/>
            <person name="Bachantsang P."/>
            <person name="Barry A."/>
            <person name="Bayul T."/>
            <person name="Berlin A."/>
            <person name="Bessette D."/>
            <person name="Bloom T."/>
            <person name="Blye J."/>
            <person name="Boguslavskiy L."/>
            <person name="Bonnet C."/>
            <person name="Boukhgalter B."/>
            <person name="Bourzgui I."/>
            <person name="Brown A."/>
            <person name="Cahill P."/>
            <person name="Channer S."/>
            <person name="Cheshatsang Y."/>
            <person name="Chuda L."/>
            <person name="Citroen M."/>
            <person name="Collymore A."/>
            <person name="Cooke P."/>
            <person name="Costello M."/>
            <person name="D'Aco K."/>
            <person name="Daza R."/>
            <person name="De Haan G."/>
            <person name="DeGray S."/>
            <person name="DeMaso C."/>
            <person name="Dhargay N."/>
            <person name="Dooley K."/>
            <person name="Dooley E."/>
            <person name="Doricent M."/>
            <person name="Dorje P."/>
            <person name="Dorjee K."/>
            <person name="Dupes A."/>
            <person name="Elong R."/>
            <person name="Falk J."/>
            <person name="Farina A."/>
            <person name="Faro S."/>
            <person name="Ferguson D."/>
            <person name="Fisher S."/>
            <person name="Foley C.D."/>
            <person name="Franke A."/>
            <person name="Friedrich D."/>
            <person name="Gadbois L."/>
            <person name="Gearin G."/>
            <person name="Gearin C.R."/>
            <person name="Giannoukos G."/>
            <person name="Goode T."/>
            <person name="Graham J."/>
            <person name="Grandbois E."/>
            <person name="Grewal S."/>
            <person name="Gyaltsen K."/>
            <person name="Hafez N."/>
            <person name="Hagos B."/>
            <person name="Hall J."/>
            <person name="Henson C."/>
            <person name="Hollinger A."/>
            <person name="Honan T."/>
            <person name="Huard M.D."/>
            <person name="Hughes L."/>
            <person name="Hurhula B."/>
            <person name="Husby M.E."/>
            <person name="Kamat A."/>
            <person name="Kanga B."/>
            <person name="Kashin S."/>
            <person name="Khazanovich D."/>
            <person name="Kisner P."/>
            <person name="Lance K."/>
            <person name="Lara M."/>
            <person name="Lee W."/>
            <person name="Lennon N."/>
            <person name="Letendre F."/>
            <person name="LeVine R."/>
            <person name="Lipovsky A."/>
            <person name="Liu X."/>
            <person name="Liu J."/>
            <person name="Liu S."/>
            <person name="Lokyitsang T."/>
            <person name="Lokyitsang Y."/>
            <person name="Lubonja R."/>
            <person name="Lui A."/>
            <person name="MacDonald P."/>
            <person name="Magnisalis V."/>
            <person name="Maru K."/>
            <person name="Matthews C."/>
            <person name="McCusker W."/>
            <person name="McDonough S."/>
            <person name="Mehta T."/>
            <person name="Meldrim J."/>
            <person name="Meneus L."/>
            <person name="Mihai O."/>
            <person name="Mihalev A."/>
            <person name="Mihova T."/>
            <person name="Mittelman R."/>
            <person name="Mlenga V."/>
            <person name="Montmayeur A."/>
            <person name="Mulrain L."/>
            <person name="Navidi A."/>
            <person name="Naylor J."/>
            <person name="Negash T."/>
            <person name="Nguyen T."/>
            <person name="Nguyen N."/>
            <person name="Nicol R."/>
            <person name="Norbu C."/>
            <person name="Norbu N."/>
            <person name="Novod N."/>
            <person name="O'Neill B."/>
            <person name="Osman S."/>
            <person name="Markiewicz E."/>
            <person name="Oyono O.L."/>
            <person name="Patti C."/>
            <person name="Phunkhang P."/>
            <person name="Pierre F."/>
            <person name="Priest M."/>
            <person name="Raghuraman S."/>
            <person name="Rege F."/>
            <person name="Reyes R."/>
            <person name="Rise C."/>
            <person name="Rogov P."/>
            <person name="Ross K."/>
            <person name="Ryan E."/>
            <person name="Settipalli S."/>
            <person name="Shea T."/>
            <person name="Sherpa N."/>
            <person name="Shi L."/>
            <person name="Shih D."/>
            <person name="Sparrow T."/>
            <person name="Spaulding J."/>
            <person name="Stalker J."/>
            <person name="Stange-Thomann N."/>
            <person name="Stavropoulos S."/>
            <person name="Stone C."/>
            <person name="Strader C."/>
            <person name="Tesfaye S."/>
            <person name="Thomson T."/>
            <person name="Thoulutsang Y."/>
            <person name="Thoulutsang D."/>
            <person name="Topham K."/>
            <person name="Topping I."/>
            <person name="Tsamla T."/>
            <person name="Vassiliev H."/>
            <person name="Vo A."/>
            <person name="Wangchuk T."/>
            <person name="Wangdi T."/>
            <person name="Weiand M."/>
            <person name="Wilkinson J."/>
            <person name="Wilson A."/>
            <person name="Yadav S."/>
            <person name="Young G."/>
            <person name="Yu Q."/>
            <person name="Zembek L."/>
            <person name="Zhong D."/>
            <person name="Zimmer A."/>
            <person name="Zwirko Z."/>
            <person name="Jaffe D.B."/>
            <person name="Alvarez P."/>
            <person name="Brockman W."/>
            <person name="Butler J."/>
            <person name="Chin C."/>
            <person name="Gnerre S."/>
            <person name="Grabherr M."/>
            <person name="Kleber M."/>
            <person name="Mauceli E."/>
            <person name="MacCallum I."/>
        </authorList>
    </citation>
    <scope>NUCLEOTIDE SEQUENCE [LARGE SCALE GENOMIC DNA]</scope>
    <source>
        <strain evidence="17">Tucson 14024-0371.13</strain>
    </source>
</reference>